<dbReference type="OrthoDB" id="7275463at2"/>
<dbReference type="Proteomes" id="UP000282957">
    <property type="component" value="Unassembled WGS sequence"/>
</dbReference>
<feature type="transmembrane region" description="Helical" evidence="1">
    <location>
        <begin position="75"/>
        <end position="96"/>
    </location>
</feature>
<keyword evidence="1" id="KW-0812">Transmembrane</keyword>
<protein>
    <recommendedName>
        <fullName evidence="4">DUF2232 domain-containing protein</fullName>
    </recommendedName>
</protein>
<organism evidence="2 3">
    <name type="scientific">Rhodovarius crocodyli</name>
    <dbReference type="NCBI Taxonomy" id="1979269"/>
    <lineage>
        <taxon>Bacteria</taxon>
        <taxon>Pseudomonadati</taxon>
        <taxon>Pseudomonadota</taxon>
        <taxon>Alphaproteobacteria</taxon>
        <taxon>Acetobacterales</taxon>
        <taxon>Roseomonadaceae</taxon>
        <taxon>Rhodovarius</taxon>
    </lineage>
</organism>
<keyword evidence="1" id="KW-0472">Membrane</keyword>
<proteinExistence type="predicted"/>
<feature type="transmembrane region" description="Helical" evidence="1">
    <location>
        <begin position="161"/>
        <end position="185"/>
    </location>
</feature>
<dbReference type="RefSeq" id="WP_127788873.1">
    <property type="nucleotide sequence ID" value="NZ_SACL01000006.1"/>
</dbReference>
<feature type="transmembrane region" description="Helical" evidence="1">
    <location>
        <begin position="255"/>
        <end position="280"/>
    </location>
</feature>
<evidence type="ECO:0008006" key="4">
    <source>
        <dbReference type="Google" id="ProtNLM"/>
    </source>
</evidence>
<feature type="transmembrane region" description="Helical" evidence="1">
    <location>
        <begin position="43"/>
        <end position="69"/>
    </location>
</feature>
<keyword evidence="1" id="KW-1133">Transmembrane helix</keyword>
<gene>
    <name evidence="2" type="ORF">EOD42_17555</name>
</gene>
<feature type="transmembrane region" description="Helical" evidence="1">
    <location>
        <begin position="206"/>
        <end position="235"/>
    </location>
</feature>
<accession>A0A437MCN5</accession>
<reference evidence="2 3" key="1">
    <citation type="submission" date="2019-01" db="EMBL/GenBank/DDBJ databases">
        <authorList>
            <person name="Chen W.-M."/>
        </authorList>
    </citation>
    <scope>NUCLEOTIDE SEQUENCE [LARGE SCALE GENOMIC DNA]</scope>
    <source>
        <strain evidence="2 3">CCP-6</strain>
    </source>
</reference>
<evidence type="ECO:0000313" key="2">
    <source>
        <dbReference type="EMBL" id="RVT95388.1"/>
    </source>
</evidence>
<feature type="transmembrane region" description="Helical" evidence="1">
    <location>
        <begin position="12"/>
        <end position="31"/>
    </location>
</feature>
<dbReference type="EMBL" id="SACL01000006">
    <property type="protein sequence ID" value="RVT95388.1"/>
    <property type="molecule type" value="Genomic_DNA"/>
</dbReference>
<keyword evidence="3" id="KW-1185">Reference proteome</keyword>
<evidence type="ECO:0000256" key="1">
    <source>
        <dbReference type="SAM" id="Phobius"/>
    </source>
</evidence>
<sequence>MTKGFDNPAALAGSAAGLVAALLLMWATRGLPLGSVAMWFAPLPILAAGLGFGILPAWLAVAVGAAVVAVSVNTAAMAIFLGIFAVPAALLVSLALRPGGQDLSLPLALLGLYPAALLLALAGWFASSGGIEPLMRAVVEQGSRRMGQDLPETVIQAVTRVMAAAVGFWMALTLSVNAGIAQRFLAKRGLAILPAPSPAQARMPGWYLVLVLAAAAATVVLGGAVALSLLILLLLPFFMMGVAAVHRKLAGRGVWLAAFYVAMVLFLQFLAPLMVGLGLYEQWARRASPPPQT</sequence>
<feature type="transmembrane region" description="Helical" evidence="1">
    <location>
        <begin position="103"/>
        <end position="126"/>
    </location>
</feature>
<dbReference type="AlphaFoldDB" id="A0A437MCN5"/>
<name>A0A437MCN5_9PROT</name>
<evidence type="ECO:0000313" key="3">
    <source>
        <dbReference type="Proteomes" id="UP000282957"/>
    </source>
</evidence>
<comment type="caution">
    <text evidence="2">The sequence shown here is derived from an EMBL/GenBank/DDBJ whole genome shotgun (WGS) entry which is preliminary data.</text>
</comment>